<dbReference type="InterPro" id="IPR036047">
    <property type="entry name" value="F-box-like_dom_sf"/>
</dbReference>
<keyword evidence="1" id="KW-0472">Membrane</keyword>
<protein>
    <submittedName>
        <fullName evidence="2">Uncharacterized protein</fullName>
    </submittedName>
</protein>
<feature type="transmembrane region" description="Helical" evidence="1">
    <location>
        <begin position="176"/>
        <end position="196"/>
    </location>
</feature>
<feature type="transmembrane region" description="Helical" evidence="1">
    <location>
        <begin position="205"/>
        <end position="223"/>
    </location>
</feature>
<feature type="transmembrane region" description="Helical" evidence="1">
    <location>
        <begin position="254"/>
        <end position="272"/>
    </location>
</feature>
<feature type="transmembrane region" description="Helical" evidence="1">
    <location>
        <begin position="284"/>
        <end position="303"/>
    </location>
</feature>
<comment type="caution">
    <text evidence="2">The sequence shown here is derived from an EMBL/GenBank/DDBJ whole genome shotgun (WGS) entry which is preliminary data.</text>
</comment>
<proteinExistence type="predicted"/>
<evidence type="ECO:0000313" key="2">
    <source>
        <dbReference type="EMBL" id="KAK2950064.1"/>
    </source>
</evidence>
<feature type="transmembrane region" description="Helical" evidence="1">
    <location>
        <begin position="363"/>
        <end position="384"/>
    </location>
</feature>
<reference evidence="2 3" key="1">
    <citation type="journal article" date="2022" name="bioRxiv">
        <title>Genomics of Preaxostyla Flagellates Illuminates Evolutionary Transitions and the Path Towards Mitochondrial Loss.</title>
        <authorList>
            <person name="Novak L.V.F."/>
            <person name="Treitli S.C."/>
            <person name="Pyrih J."/>
            <person name="Halakuc P."/>
            <person name="Pipaliya S.V."/>
            <person name="Vacek V."/>
            <person name="Brzon O."/>
            <person name="Soukal P."/>
            <person name="Eme L."/>
            <person name="Dacks J.B."/>
            <person name="Karnkowska A."/>
            <person name="Elias M."/>
            <person name="Hampl V."/>
        </authorList>
    </citation>
    <scope>NUCLEOTIDE SEQUENCE [LARGE SCALE GENOMIC DNA]</scope>
    <source>
        <strain evidence="2">NAU3</strain>
        <tissue evidence="2">Gut</tissue>
    </source>
</reference>
<keyword evidence="3" id="KW-1185">Reference proteome</keyword>
<evidence type="ECO:0000313" key="3">
    <source>
        <dbReference type="Proteomes" id="UP001281761"/>
    </source>
</evidence>
<dbReference type="SUPFAM" id="SSF81383">
    <property type="entry name" value="F-box domain"/>
    <property type="match status" value="1"/>
</dbReference>
<name>A0ABQ9XGT7_9EUKA</name>
<dbReference type="EMBL" id="JARBJD010000143">
    <property type="protein sequence ID" value="KAK2950064.1"/>
    <property type="molecule type" value="Genomic_DNA"/>
</dbReference>
<keyword evidence="1" id="KW-0812">Transmembrane</keyword>
<accession>A0ABQ9XGT7</accession>
<evidence type="ECO:0000256" key="1">
    <source>
        <dbReference type="SAM" id="Phobius"/>
    </source>
</evidence>
<dbReference type="Proteomes" id="UP001281761">
    <property type="component" value="Unassembled WGS sequence"/>
</dbReference>
<sequence>MKALARERRLTGSSGFHLRNGEIFKFCDVDTLAALMITNRRFRELVKQDFVWGYGCISEVSKILTDFSLPRLPKHHEILDRQRRLTSSELVETGLSGGGFFDTIRVYRQIVAETSLPVLPALVEERHALNRHRCRILFDFVIVVLTFLFVVFTLFSTDRAMNKVCSGITPSDPFPWFLPDLFIILSVVLVLSLVMLDTKDVDHTLYWVVLAILCCVVGPLLLFELRSNRTFIDRLAIDPSTPIPSRARVPIKTGFLLLSVFSVTIISNIALLFQDEPHERPPHLLAIVCFSATLILFTLKAFQIIDIRWTVADLPCLLGTMVLFAVRSSKTEDSGNRVAEEAISFIVLQFFHLPLALRADGLIPLPFWLCLSPIFSVFCFAVVAMGREAFTDRKEAIKTVEEHIVQLEESAKREQAKRVKALLAVRLSENG</sequence>
<organism evidence="2 3">
    <name type="scientific">Blattamonas nauphoetae</name>
    <dbReference type="NCBI Taxonomy" id="2049346"/>
    <lineage>
        <taxon>Eukaryota</taxon>
        <taxon>Metamonada</taxon>
        <taxon>Preaxostyla</taxon>
        <taxon>Oxymonadida</taxon>
        <taxon>Blattamonas</taxon>
    </lineage>
</organism>
<keyword evidence="1" id="KW-1133">Transmembrane helix</keyword>
<gene>
    <name evidence="2" type="ORF">BLNAU_14986</name>
</gene>
<feature type="transmembrane region" description="Helical" evidence="1">
    <location>
        <begin position="136"/>
        <end position="156"/>
    </location>
</feature>